<comment type="caution">
    <text evidence="1">The sequence shown here is derived from an EMBL/GenBank/DDBJ whole genome shotgun (WGS) entry which is preliminary data.</text>
</comment>
<dbReference type="GO" id="GO:0016746">
    <property type="term" value="F:acyltransferase activity"/>
    <property type="evidence" value="ECO:0007669"/>
    <property type="project" value="UniProtKB-KW"/>
</dbReference>
<gene>
    <name evidence="1" type="ORF">GCM10009765_05170</name>
</gene>
<organism evidence="1 2">
    <name type="scientific">Fodinicola feengrottensis</name>
    <dbReference type="NCBI Taxonomy" id="435914"/>
    <lineage>
        <taxon>Bacteria</taxon>
        <taxon>Bacillati</taxon>
        <taxon>Actinomycetota</taxon>
        <taxon>Actinomycetes</taxon>
        <taxon>Mycobacteriales</taxon>
        <taxon>Fodinicola</taxon>
    </lineage>
</organism>
<evidence type="ECO:0000313" key="1">
    <source>
        <dbReference type="EMBL" id="GAA1658810.1"/>
    </source>
</evidence>
<dbReference type="InterPro" id="IPR051159">
    <property type="entry name" value="Hexapeptide_acetyltransf"/>
</dbReference>
<dbReference type="SUPFAM" id="SSF51161">
    <property type="entry name" value="Trimeric LpxA-like enzymes"/>
    <property type="match status" value="1"/>
</dbReference>
<sequence length="238" mass="26433">MREVGRRDPRQARFLTLASLRWVIRNRAWTPWYLIRYLRLARLTLTRRDIVLEGMVFLGKKVRFEVRRGYGRIVVGRWVHIGSGTKFRAHEGTMRIGDKCVFGSENTINCYVDVEFGAGTLIADWVYVTDFDHVYADPSVPIKDQGLAKSPVRIGPGSWLGVKVTVLRGASTGPNCVFAAHTVVKGTVPAASVVAGVPGRVVKDIAQAWDLAAQQRADVADMARKQAEAVSELRAADR</sequence>
<proteinExistence type="predicted"/>
<name>A0ABN2FT11_9ACTN</name>
<dbReference type="CDD" id="cd04647">
    <property type="entry name" value="LbH_MAT_like"/>
    <property type="match status" value="1"/>
</dbReference>
<keyword evidence="1" id="KW-0808">Transferase</keyword>
<protein>
    <submittedName>
        <fullName evidence="1">Acyltransferase</fullName>
    </submittedName>
</protein>
<dbReference type="Gene3D" id="2.160.10.10">
    <property type="entry name" value="Hexapeptide repeat proteins"/>
    <property type="match status" value="1"/>
</dbReference>
<dbReference type="InterPro" id="IPR011004">
    <property type="entry name" value="Trimer_LpxA-like_sf"/>
</dbReference>
<dbReference type="PANTHER" id="PTHR23416">
    <property type="entry name" value="SIALIC ACID SYNTHASE-RELATED"/>
    <property type="match status" value="1"/>
</dbReference>
<dbReference type="Proteomes" id="UP001500618">
    <property type="component" value="Unassembled WGS sequence"/>
</dbReference>
<accession>A0ABN2FT11</accession>
<dbReference type="EMBL" id="BAAANY010000002">
    <property type="protein sequence ID" value="GAA1658810.1"/>
    <property type="molecule type" value="Genomic_DNA"/>
</dbReference>
<keyword evidence="2" id="KW-1185">Reference proteome</keyword>
<keyword evidence="1" id="KW-0012">Acyltransferase</keyword>
<reference evidence="1 2" key="1">
    <citation type="journal article" date="2019" name="Int. J. Syst. Evol. Microbiol.">
        <title>The Global Catalogue of Microorganisms (GCM) 10K type strain sequencing project: providing services to taxonomists for standard genome sequencing and annotation.</title>
        <authorList>
            <consortium name="The Broad Institute Genomics Platform"/>
            <consortium name="The Broad Institute Genome Sequencing Center for Infectious Disease"/>
            <person name="Wu L."/>
            <person name="Ma J."/>
        </authorList>
    </citation>
    <scope>NUCLEOTIDE SEQUENCE [LARGE SCALE GENOMIC DNA]</scope>
    <source>
        <strain evidence="1 2">JCM 14718</strain>
    </source>
</reference>
<evidence type="ECO:0000313" key="2">
    <source>
        <dbReference type="Proteomes" id="UP001500618"/>
    </source>
</evidence>